<dbReference type="Gene3D" id="1.10.10.60">
    <property type="entry name" value="Homeodomain-like"/>
    <property type="match status" value="1"/>
</dbReference>
<accession>A0A3S2XM65</accession>
<dbReference type="GO" id="GO:0003700">
    <property type="term" value="F:DNA-binding transcription factor activity"/>
    <property type="evidence" value="ECO:0007669"/>
    <property type="project" value="TreeGrafter"/>
</dbReference>
<comment type="caution">
    <text evidence="6">The sequence shown here is derived from an EMBL/GenBank/DDBJ whole genome shotgun (WGS) entry which is preliminary data.</text>
</comment>
<evidence type="ECO:0000313" key="7">
    <source>
        <dbReference type="Proteomes" id="UP000288587"/>
    </source>
</evidence>
<dbReference type="AlphaFoldDB" id="A0A3S2XM65"/>
<dbReference type="InterPro" id="IPR001647">
    <property type="entry name" value="HTH_TetR"/>
</dbReference>
<evidence type="ECO:0000256" key="1">
    <source>
        <dbReference type="ARBA" id="ARBA00023015"/>
    </source>
</evidence>
<organism evidence="6 7">
    <name type="scientific">Inhella crocodyli</name>
    <dbReference type="NCBI Taxonomy" id="2499851"/>
    <lineage>
        <taxon>Bacteria</taxon>
        <taxon>Pseudomonadati</taxon>
        <taxon>Pseudomonadota</taxon>
        <taxon>Betaproteobacteria</taxon>
        <taxon>Burkholderiales</taxon>
        <taxon>Sphaerotilaceae</taxon>
        <taxon>Inhella</taxon>
    </lineage>
</organism>
<dbReference type="GO" id="GO:0000976">
    <property type="term" value="F:transcription cis-regulatory region binding"/>
    <property type="evidence" value="ECO:0007669"/>
    <property type="project" value="TreeGrafter"/>
</dbReference>
<dbReference type="EMBL" id="SACM01000006">
    <property type="protein sequence ID" value="RVT82402.1"/>
    <property type="molecule type" value="Genomic_DNA"/>
</dbReference>
<dbReference type="SUPFAM" id="SSF46689">
    <property type="entry name" value="Homeodomain-like"/>
    <property type="match status" value="1"/>
</dbReference>
<dbReference type="Pfam" id="PF09209">
    <property type="entry name" value="CecR_C"/>
    <property type="match status" value="1"/>
</dbReference>
<proteinExistence type="predicted"/>
<dbReference type="PANTHER" id="PTHR30055:SF234">
    <property type="entry name" value="HTH-TYPE TRANSCRIPTIONAL REGULATOR BETI"/>
    <property type="match status" value="1"/>
</dbReference>
<keyword evidence="2 4" id="KW-0238">DNA-binding</keyword>
<dbReference type="Proteomes" id="UP000288587">
    <property type="component" value="Unassembled WGS sequence"/>
</dbReference>
<feature type="DNA-binding region" description="H-T-H motif" evidence="4">
    <location>
        <begin position="55"/>
        <end position="74"/>
    </location>
</feature>
<dbReference type="PANTHER" id="PTHR30055">
    <property type="entry name" value="HTH-TYPE TRANSCRIPTIONAL REGULATOR RUTR"/>
    <property type="match status" value="1"/>
</dbReference>
<reference evidence="6 7" key="1">
    <citation type="submission" date="2019-01" db="EMBL/GenBank/DDBJ databases">
        <authorList>
            <person name="Chen W.-M."/>
        </authorList>
    </citation>
    <scope>NUCLEOTIDE SEQUENCE [LARGE SCALE GENOMIC DNA]</scope>
    <source>
        <strain evidence="6 7">CCP-18</strain>
    </source>
</reference>
<keyword evidence="7" id="KW-1185">Reference proteome</keyword>
<evidence type="ECO:0000313" key="6">
    <source>
        <dbReference type="EMBL" id="RVT82402.1"/>
    </source>
</evidence>
<dbReference type="Gene3D" id="1.10.357.10">
    <property type="entry name" value="Tetracycline Repressor, domain 2"/>
    <property type="match status" value="1"/>
</dbReference>
<evidence type="ECO:0000259" key="5">
    <source>
        <dbReference type="PROSITE" id="PS50977"/>
    </source>
</evidence>
<sequence length="238" mass="26187">MRAMPPRKPAPPDAPSPDLLAQWAALMGVDLNDPKERLVFHAACQFAEHGFDAVTTREICNAAGTNPGAIHYHFGDKDGLYREVLRRPIQQMNEAFAGFDHPDLSLPEALDRFLAPFLTMNHGEGPNPMRLYLRELMDPSEVFMQAVSTHIGPNHHALTRLLARHIGVAQPDTAVHQLAFALCAMAHDYCLSRPFMDALTPGLLDDDPELLAVRRRIVGWGVALVAAERAARASTTSS</sequence>
<dbReference type="InterPro" id="IPR036271">
    <property type="entry name" value="Tet_transcr_reg_TetR-rel_C_sf"/>
</dbReference>
<dbReference type="SUPFAM" id="SSF48498">
    <property type="entry name" value="Tetracyclin repressor-like, C-terminal domain"/>
    <property type="match status" value="1"/>
</dbReference>
<evidence type="ECO:0000256" key="2">
    <source>
        <dbReference type="ARBA" id="ARBA00023125"/>
    </source>
</evidence>
<dbReference type="PROSITE" id="PS50977">
    <property type="entry name" value="HTH_TETR_2"/>
    <property type="match status" value="1"/>
</dbReference>
<name>A0A3S2XM65_9BURK</name>
<keyword evidence="1" id="KW-0805">Transcription regulation</keyword>
<dbReference type="OrthoDB" id="9789566at2"/>
<protein>
    <submittedName>
        <fullName evidence="6">DUF1956 domain-containing protein</fullName>
    </submittedName>
</protein>
<feature type="domain" description="HTH tetR-type" evidence="5">
    <location>
        <begin position="32"/>
        <end position="92"/>
    </location>
</feature>
<dbReference type="Pfam" id="PF00440">
    <property type="entry name" value="TetR_N"/>
    <property type="match status" value="1"/>
</dbReference>
<evidence type="ECO:0000256" key="4">
    <source>
        <dbReference type="PROSITE-ProRule" id="PRU00335"/>
    </source>
</evidence>
<keyword evidence="3" id="KW-0804">Transcription</keyword>
<evidence type="ECO:0000256" key="3">
    <source>
        <dbReference type="ARBA" id="ARBA00023163"/>
    </source>
</evidence>
<gene>
    <name evidence="6" type="ORF">EOD73_16845</name>
</gene>
<dbReference type="InterPro" id="IPR009057">
    <property type="entry name" value="Homeodomain-like_sf"/>
</dbReference>
<dbReference type="InterPro" id="IPR050109">
    <property type="entry name" value="HTH-type_TetR-like_transc_reg"/>
</dbReference>
<dbReference type="InterPro" id="IPR015292">
    <property type="entry name" value="Tscrpt_reg_YbiH_C"/>
</dbReference>